<dbReference type="EMBL" id="QJKJ01009405">
    <property type="protein sequence ID" value="RDX76731.1"/>
    <property type="molecule type" value="Genomic_DNA"/>
</dbReference>
<evidence type="ECO:0000313" key="1">
    <source>
        <dbReference type="EMBL" id="RDX76731.1"/>
    </source>
</evidence>
<proteinExistence type="predicted"/>
<evidence type="ECO:0000313" key="2">
    <source>
        <dbReference type="Proteomes" id="UP000257109"/>
    </source>
</evidence>
<feature type="non-terminal residue" evidence="1">
    <location>
        <position position="1"/>
    </location>
</feature>
<keyword evidence="2" id="KW-1185">Reference proteome</keyword>
<feature type="non-terminal residue" evidence="1">
    <location>
        <position position="85"/>
    </location>
</feature>
<dbReference type="AlphaFoldDB" id="A0A371FEL0"/>
<name>A0A371FEL0_MUCPR</name>
<reference evidence="1" key="1">
    <citation type="submission" date="2018-05" db="EMBL/GenBank/DDBJ databases">
        <title>Draft genome of Mucuna pruriens seed.</title>
        <authorList>
            <person name="Nnadi N.E."/>
            <person name="Vos R."/>
            <person name="Hasami M.H."/>
            <person name="Devisetty U.K."/>
            <person name="Aguiy J.C."/>
        </authorList>
    </citation>
    <scope>NUCLEOTIDE SEQUENCE [LARGE SCALE GENOMIC DNA]</scope>
    <source>
        <strain evidence="1">JCA_2017</strain>
    </source>
</reference>
<organism evidence="1 2">
    <name type="scientific">Mucuna pruriens</name>
    <name type="common">Velvet bean</name>
    <name type="synonym">Dolichos pruriens</name>
    <dbReference type="NCBI Taxonomy" id="157652"/>
    <lineage>
        <taxon>Eukaryota</taxon>
        <taxon>Viridiplantae</taxon>
        <taxon>Streptophyta</taxon>
        <taxon>Embryophyta</taxon>
        <taxon>Tracheophyta</taxon>
        <taxon>Spermatophyta</taxon>
        <taxon>Magnoliopsida</taxon>
        <taxon>eudicotyledons</taxon>
        <taxon>Gunneridae</taxon>
        <taxon>Pentapetalae</taxon>
        <taxon>rosids</taxon>
        <taxon>fabids</taxon>
        <taxon>Fabales</taxon>
        <taxon>Fabaceae</taxon>
        <taxon>Papilionoideae</taxon>
        <taxon>50 kb inversion clade</taxon>
        <taxon>NPAAA clade</taxon>
        <taxon>indigoferoid/millettioid clade</taxon>
        <taxon>Phaseoleae</taxon>
        <taxon>Mucuna</taxon>
    </lineage>
</organism>
<gene>
    <name evidence="1" type="ORF">CR513_43248</name>
</gene>
<accession>A0A371FEL0</accession>
<dbReference type="Proteomes" id="UP000257109">
    <property type="component" value="Unassembled WGS sequence"/>
</dbReference>
<protein>
    <submittedName>
        <fullName evidence="1">Uncharacterized protein</fullName>
    </submittedName>
</protein>
<sequence length="85" mass="9622">MACSQPKWHVLVNDLPFSECLPGMAIIFHLPSSNIASSQKNIWCSQILKAWDLAQFKYYKIAIMNKSQLVDLKLKTDGEVVSAMH</sequence>
<comment type="caution">
    <text evidence="1">The sequence shown here is derived from an EMBL/GenBank/DDBJ whole genome shotgun (WGS) entry which is preliminary data.</text>
</comment>